<proteinExistence type="predicted"/>
<dbReference type="InterPro" id="IPR036692">
    <property type="entry name" value="Shew3726-like_sf"/>
</dbReference>
<dbReference type="SUPFAM" id="SSF160272">
    <property type="entry name" value="Shew3726-like"/>
    <property type="match status" value="1"/>
</dbReference>
<organism evidence="1 2">
    <name type="scientific">Undibacterium arcticum</name>
    <dbReference type="NCBI Taxonomy" id="1762892"/>
    <lineage>
        <taxon>Bacteria</taxon>
        <taxon>Pseudomonadati</taxon>
        <taxon>Pseudomonadota</taxon>
        <taxon>Betaproteobacteria</taxon>
        <taxon>Burkholderiales</taxon>
        <taxon>Oxalobacteraceae</taxon>
        <taxon>Undibacterium</taxon>
    </lineage>
</organism>
<dbReference type="InterPro" id="IPR009962">
    <property type="entry name" value="DUF1488"/>
</dbReference>
<evidence type="ECO:0000313" key="2">
    <source>
        <dbReference type="Proteomes" id="UP001595530"/>
    </source>
</evidence>
<comment type="caution">
    <text evidence="1">The sequence shown here is derived from an EMBL/GenBank/DDBJ whole genome shotgun (WGS) entry which is preliminary data.</text>
</comment>
<evidence type="ECO:0000313" key="1">
    <source>
        <dbReference type="EMBL" id="MFC3110083.1"/>
    </source>
</evidence>
<keyword evidence="2" id="KW-1185">Reference proteome</keyword>
<dbReference type="RefSeq" id="WP_390322533.1">
    <property type="nucleotide sequence ID" value="NZ_JBHRTP010000066.1"/>
</dbReference>
<accession>A0ABV7F7L6</accession>
<reference evidence="2" key="1">
    <citation type="journal article" date="2019" name="Int. J. Syst. Evol. Microbiol.">
        <title>The Global Catalogue of Microorganisms (GCM) 10K type strain sequencing project: providing services to taxonomists for standard genome sequencing and annotation.</title>
        <authorList>
            <consortium name="The Broad Institute Genomics Platform"/>
            <consortium name="The Broad Institute Genome Sequencing Center for Infectious Disease"/>
            <person name="Wu L."/>
            <person name="Ma J."/>
        </authorList>
    </citation>
    <scope>NUCLEOTIDE SEQUENCE [LARGE SCALE GENOMIC DNA]</scope>
    <source>
        <strain evidence="2">KCTC 42986</strain>
    </source>
</reference>
<dbReference type="Gene3D" id="3.30.160.140">
    <property type="entry name" value="Shew3726-like"/>
    <property type="match status" value="1"/>
</dbReference>
<protein>
    <submittedName>
        <fullName evidence="1">DUF1488 domain-containing protein</fullName>
    </submittedName>
</protein>
<dbReference type="Proteomes" id="UP001595530">
    <property type="component" value="Unassembled WGS sequence"/>
</dbReference>
<dbReference type="Pfam" id="PF07369">
    <property type="entry name" value="DUF1488"/>
    <property type="match status" value="1"/>
</dbReference>
<gene>
    <name evidence="1" type="ORF">ACFOFO_19310</name>
</gene>
<dbReference type="EMBL" id="JBHRTP010000066">
    <property type="protein sequence ID" value="MFC3110083.1"/>
    <property type="molecule type" value="Genomic_DNA"/>
</dbReference>
<sequence>MNISFPRGIEPHIDSSEGVAFQAVVDGDIVWCVISREALEDHFDLTSSSGQSWVSTFKQNRARIEEVATRLLERSSGTERLLSTGEF</sequence>
<name>A0ABV7F7L6_9BURK</name>